<evidence type="ECO:0000256" key="2">
    <source>
        <dbReference type="ARBA" id="ARBA00001947"/>
    </source>
</evidence>
<dbReference type="SUPFAM" id="SSF52242">
    <property type="entry name" value="Cobalamin (vitamin B12)-binding domain"/>
    <property type="match status" value="1"/>
</dbReference>
<keyword evidence="11 19" id="KW-0808">Transferase</keyword>
<dbReference type="GO" id="GO:0031419">
    <property type="term" value="F:cobalamin binding"/>
    <property type="evidence" value="ECO:0007669"/>
    <property type="project" value="UniProtKB-KW"/>
</dbReference>
<evidence type="ECO:0000256" key="1">
    <source>
        <dbReference type="ARBA" id="ARBA00001700"/>
    </source>
</evidence>
<evidence type="ECO:0000256" key="10">
    <source>
        <dbReference type="ARBA" id="ARBA00022628"/>
    </source>
</evidence>
<dbReference type="SUPFAM" id="SSF51717">
    <property type="entry name" value="Dihydropteroate synthetase-like"/>
    <property type="match status" value="1"/>
</dbReference>
<evidence type="ECO:0000256" key="16">
    <source>
        <dbReference type="ARBA" id="ARBA00023285"/>
    </source>
</evidence>
<evidence type="ECO:0000313" key="25">
    <source>
        <dbReference type="Proteomes" id="UP000591941"/>
    </source>
</evidence>
<keyword evidence="13 19" id="KW-0479">Metal-binding</keyword>
<accession>A0A841R1C9</accession>
<dbReference type="InterPro" id="IPR050554">
    <property type="entry name" value="Met_Synthase/Corrinoid"/>
</dbReference>
<evidence type="ECO:0000256" key="13">
    <source>
        <dbReference type="ARBA" id="ARBA00022723"/>
    </source>
</evidence>
<dbReference type="GO" id="GO:0046653">
    <property type="term" value="P:tetrahydrofolate metabolic process"/>
    <property type="evidence" value="ECO:0007669"/>
    <property type="project" value="TreeGrafter"/>
</dbReference>
<comment type="function">
    <text evidence="17">Catalyzes the transfer of a methyl group from methyl-cobalamin to homocysteine, yielding enzyme-bound cob(I)alamin and methionine. Subsequently, remethylates the cofactor using methyltetrahydrofolate.</text>
</comment>
<comment type="similarity">
    <text evidence="5">Belongs to the vitamin-B12 dependent methionine synthase family.</text>
</comment>
<evidence type="ECO:0000256" key="12">
    <source>
        <dbReference type="ARBA" id="ARBA00022691"/>
    </source>
</evidence>
<evidence type="ECO:0000313" key="24">
    <source>
        <dbReference type="EMBL" id="MBB6477695.1"/>
    </source>
</evidence>
<sequence>MIPFSTFLAGQTVLIDGAMGTEVQRRRPDLRIAPDMCVLHEPALIESIHYDYLVSGVDVLTTNTFGANGYKCADTDATPSALIHAAVGCARRARERYIADHGTRPIYVALDIGPIGALLAPAGDMSPERAYDLYREQVEAGVAAGVDLIIIETQTDLAELKYAVLAAREHSDLPVLASMSFEHTGRTFTGTDVVSMATTLEGLGVTAVGINCSFGAAETRPLVDALLAATKLPLIVQPNGGIPDADGHSRFDVQAHLDHMRYFLSRGVEIIGGCCGTDPALMARLHALRGEVHGTRPSVTPVTRVSSYAETVVLGQGPLMIGERINPTGKRELQEELRRGVLDRVVREAVVQRREGAALLDINVGTSGVDEPTLLPRAVRAVQTVTGTPLVIDTASPTALAAAARAVAGKPLLNSVNAGEDSLAQVLPIARRYGACVLGLTLDENGIPDTAKGRLALAEKIVTRALEWGIPRENILIDCLTLTLGTGAENARITAEAVALVKRELGVATALGVSNISFGMPERSIINRTFLQMALAHGLDAPIANPGDRGMTDTLAAYRVLAGYDDGAREWIARARKVQDEAKAPSPVSTILAAIVDGLEAETLRLTKELLARKAPLDVVNEDLIGALNEVGRRFETQELFLPQLIRASQTAQVAFAEVKRVLEAKGETAADRGTIILATVRHDVHDIGKNIVKVVLENYGYRIIDLGKDVPPQAILDACRTYHARLVGLSALMTTTVVSMQETIALLKREIPDVQVVVGGAVLNERYAADIGADRYAAHPAAVADIAAAFFGTREDPMR</sequence>
<dbReference type="InterPro" id="IPR036589">
    <property type="entry name" value="HCY_dom_sf"/>
</dbReference>
<feature type="domain" description="Pterin-binding" evidence="21">
    <location>
        <begin position="318"/>
        <end position="562"/>
    </location>
</feature>
<evidence type="ECO:0000256" key="15">
    <source>
        <dbReference type="ARBA" id="ARBA00023167"/>
    </source>
</evidence>
<organism evidence="24 25">
    <name type="scientific">Negativicoccus succinicivorans</name>
    <dbReference type="NCBI Taxonomy" id="620903"/>
    <lineage>
        <taxon>Bacteria</taxon>
        <taxon>Bacillati</taxon>
        <taxon>Bacillota</taxon>
        <taxon>Negativicutes</taxon>
        <taxon>Veillonellales</taxon>
        <taxon>Veillonellaceae</taxon>
        <taxon>Negativicoccus</taxon>
    </lineage>
</organism>
<dbReference type="PROSITE" id="PS50970">
    <property type="entry name" value="HCY"/>
    <property type="match status" value="1"/>
</dbReference>
<feature type="binding site" evidence="19">
    <location>
        <position position="274"/>
    </location>
    <ligand>
        <name>Zn(2+)</name>
        <dbReference type="ChEBI" id="CHEBI:29105"/>
    </ligand>
</feature>
<dbReference type="GO" id="GO:0032259">
    <property type="term" value="P:methylation"/>
    <property type="evidence" value="ECO:0007669"/>
    <property type="project" value="UniProtKB-KW"/>
</dbReference>
<name>A0A841R1C9_9FIRM</name>
<comment type="cofactor">
    <cofactor evidence="3">
        <name>methylcob(III)alamin</name>
        <dbReference type="ChEBI" id="CHEBI:28115"/>
    </cofactor>
</comment>
<dbReference type="Pfam" id="PF00809">
    <property type="entry name" value="Pterin_bind"/>
    <property type="match status" value="1"/>
</dbReference>
<dbReference type="Pfam" id="PF02607">
    <property type="entry name" value="B12-binding_2"/>
    <property type="match status" value="1"/>
</dbReference>
<evidence type="ECO:0000259" key="21">
    <source>
        <dbReference type="PROSITE" id="PS50972"/>
    </source>
</evidence>
<dbReference type="GO" id="GO:0046872">
    <property type="term" value="F:metal ion binding"/>
    <property type="evidence" value="ECO:0007669"/>
    <property type="project" value="UniProtKB-KW"/>
</dbReference>
<evidence type="ECO:0000256" key="19">
    <source>
        <dbReference type="PROSITE-ProRule" id="PRU00333"/>
    </source>
</evidence>
<protein>
    <recommendedName>
        <fullName evidence="7">Methionine synthase</fullName>
        <ecNumber evidence="6">2.1.1.13</ecNumber>
    </recommendedName>
    <alternativeName>
        <fullName evidence="18">5-methyltetrahydrofolate--homocysteine methyltransferase</fullName>
    </alternativeName>
</protein>
<feature type="binding site" evidence="19">
    <location>
        <position position="212"/>
    </location>
    <ligand>
        <name>Zn(2+)</name>
        <dbReference type="ChEBI" id="CHEBI:29105"/>
    </ligand>
</feature>
<evidence type="ECO:0000256" key="14">
    <source>
        <dbReference type="ARBA" id="ARBA00022833"/>
    </source>
</evidence>
<evidence type="ECO:0000256" key="6">
    <source>
        <dbReference type="ARBA" id="ARBA00012032"/>
    </source>
</evidence>
<dbReference type="GO" id="GO:0005829">
    <property type="term" value="C:cytosol"/>
    <property type="evidence" value="ECO:0007669"/>
    <property type="project" value="TreeGrafter"/>
</dbReference>
<dbReference type="InterPro" id="IPR003759">
    <property type="entry name" value="Cbl-bd_cap"/>
</dbReference>
<keyword evidence="25" id="KW-1185">Reference proteome</keyword>
<evidence type="ECO:0000259" key="20">
    <source>
        <dbReference type="PROSITE" id="PS50970"/>
    </source>
</evidence>
<dbReference type="RefSeq" id="WP_159822633.1">
    <property type="nucleotide sequence ID" value="NZ_CABWNB010000002.1"/>
</dbReference>
<dbReference type="Pfam" id="PF02574">
    <property type="entry name" value="S-methyl_trans"/>
    <property type="match status" value="1"/>
</dbReference>
<proteinExistence type="inferred from homology"/>
<dbReference type="InterPro" id="IPR003726">
    <property type="entry name" value="HCY_dom"/>
</dbReference>
<keyword evidence="16" id="KW-0170">Cobalt</keyword>
<dbReference type="GO" id="GO:0008705">
    <property type="term" value="F:methionine synthase activity"/>
    <property type="evidence" value="ECO:0007669"/>
    <property type="project" value="UniProtKB-EC"/>
</dbReference>
<dbReference type="EC" id="2.1.1.13" evidence="6"/>
<dbReference type="Gene3D" id="3.20.20.330">
    <property type="entry name" value="Homocysteine-binding-like domain"/>
    <property type="match status" value="1"/>
</dbReference>
<dbReference type="InterPro" id="IPR036594">
    <property type="entry name" value="Meth_synthase_dom"/>
</dbReference>
<dbReference type="PROSITE" id="PS51337">
    <property type="entry name" value="B12_BINDING_NTER"/>
    <property type="match status" value="1"/>
</dbReference>
<evidence type="ECO:0000259" key="23">
    <source>
        <dbReference type="PROSITE" id="PS51337"/>
    </source>
</evidence>
<feature type="domain" description="Hcy-binding" evidence="20">
    <location>
        <begin position="1"/>
        <end position="289"/>
    </location>
</feature>
<dbReference type="PROSITE" id="PS51332">
    <property type="entry name" value="B12_BINDING"/>
    <property type="match status" value="1"/>
</dbReference>
<dbReference type="GeneID" id="93486006"/>
<dbReference type="EMBL" id="JACHHI010000003">
    <property type="protein sequence ID" value="MBB6477695.1"/>
    <property type="molecule type" value="Genomic_DNA"/>
</dbReference>
<feature type="binding site" evidence="19">
    <location>
        <position position="275"/>
    </location>
    <ligand>
        <name>Zn(2+)</name>
        <dbReference type="ChEBI" id="CHEBI:29105"/>
    </ligand>
</feature>
<dbReference type="InterPro" id="IPR036724">
    <property type="entry name" value="Cobalamin-bd_sf"/>
</dbReference>
<dbReference type="UniPathway" id="UPA00051">
    <property type="reaction ID" value="UER00081"/>
</dbReference>
<dbReference type="PROSITE" id="PS50972">
    <property type="entry name" value="PTERIN_BINDING"/>
    <property type="match status" value="1"/>
</dbReference>
<dbReference type="Pfam" id="PF02310">
    <property type="entry name" value="B12-binding"/>
    <property type="match status" value="1"/>
</dbReference>
<evidence type="ECO:0000259" key="22">
    <source>
        <dbReference type="PROSITE" id="PS51332"/>
    </source>
</evidence>
<dbReference type="Proteomes" id="UP000591941">
    <property type="component" value="Unassembled WGS sequence"/>
</dbReference>
<dbReference type="InterPro" id="IPR000489">
    <property type="entry name" value="Pterin-binding_dom"/>
</dbReference>
<evidence type="ECO:0000256" key="9">
    <source>
        <dbReference type="ARBA" id="ARBA00022605"/>
    </source>
</evidence>
<dbReference type="Gene3D" id="1.10.1240.10">
    <property type="entry name" value="Methionine synthase domain"/>
    <property type="match status" value="1"/>
</dbReference>
<comment type="caution">
    <text evidence="24">The sequence shown here is derived from an EMBL/GenBank/DDBJ whole genome shotgun (WGS) entry which is preliminary data.</text>
</comment>
<keyword evidence="10" id="KW-0846">Cobalamin</keyword>
<dbReference type="AlphaFoldDB" id="A0A841R1C9"/>
<gene>
    <name evidence="24" type="ORF">HNR45_000728</name>
</gene>
<dbReference type="SUPFAM" id="SSF47644">
    <property type="entry name" value="Methionine synthase domain"/>
    <property type="match status" value="1"/>
</dbReference>
<evidence type="ECO:0000256" key="17">
    <source>
        <dbReference type="ARBA" id="ARBA00025552"/>
    </source>
</evidence>
<dbReference type="SUPFAM" id="SSF82282">
    <property type="entry name" value="Homocysteine S-methyltransferase"/>
    <property type="match status" value="1"/>
</dbReference>
<evidence type="ECO:0000256" key="7">
    <source>
        <dbReference type="ARBA" id="ARBA00013998"/>
    </source>
</evidence>
<comment type="pathway">
    <text evidence="4">Amino-acid biosynthesis; L-methionine biosynthesis via de novo pathway; L-methionine from L-homocysteine (MetH route): step 1/1.</text>
</comment>
<dbReference type="PANTHER" id="PTHR45833:SF1">
    <property type="entry name" value="METHIONINE SYNTHASE"/>
    <property type="match status" value="1"/>
</dbReference>
<reference evidence="24 25" key="1">
    <citation type="submission" date="2020-08" db="EMBL/GenBank/DDBJ databases">
        <title>Genomic Encyclopedia of Type Strains, Phase IV (KMG-IV): sequencing the most valuable type-strain genomes for metagenomic binning, comparative biology and taxonomic classification.</title>
        <authorList>
            <person name="Goeker M."/>
        </authorList>
    </citation>
    <scope>NUCLEOTIDE SEQUENCE [LARGE SCALE GENOMIC DNA]</scope>
    <source>
        <strain evidence="24 25">DSM 21255</strain>
    </source>
</reference>
<dbReference type="InterPro" id="IPR011005">
    <property type="entry name" value="Dihydropteroate_synth-like_sf"/>
</dbReference>
<dbReference type="OrthoDB" id="9803687at2"/>
<dbReference type="SMART" id="SM01018">
    <property type="entry name" value="B12-binding_2"/>
    <property type="match status" value="1"/>
</dbReference>
<dbReference type="Gene3D" id="3.20.20.20">
    <property type="entry name" value="Dihydropteroate synthase-like"/>
    <property type="match status" value="1"/>
</dbReference>
<evidence type="ECO:0000256" key="8">
    <source>
        <dbReference type="ARBA" id="ARBA00022603"/>
    </source>
</evidence>
<evidence type="ECO:0000256" key="5">
    <source>
        <dbReference type="ARBA" id="ARBA00010398"/>
    </source>
</evidence>
<dbReference type="Gene3D" id="3.40.50.280">
    <property type="entry name" value="Cobalamin-binding domain"/>
    <property type="match status" value="1"/>
</dbReference>
<dbReference type="PANTHER" id="PTHR45833">
    <property type="entry name" value="METHIONINE SYNTHASE"/>
    <property type="match status" value="1"/>
</dbReference>
<keyword evidence="8 19" id="KW-0489">Methyltransferase</keyword>
<evidence type="ECO:0000256" key="18">
    <source>
        <dbReference type="ARBA" id="ARBA00031040"/>
    </source>
</evidence>
<comment type="catalytic activity">
    <reaction evidence="1">
        <text>(6S)-5-methyl-5,6,7,8-tetrahydrofolate + L-homocysteine = (6S)-5,6,7,8-tetrahydrofolate + L-methionine</text>
        <dbReference type="Rhea" id="RHEA:11172"/>
        <dbReference type="ChEBI" id="CHEBI:18608"/>
        <dbReference type="ChEBI" id="CHEBI:57453"/>
        <dbReference type="ChEBI" id="CHEBI:57844"/>
        <dbReference type="ChEBI" id="CHEBI:58199"/>
        <dbReference type="EC" id="2.1.1.13"/>
    </reaction>
</comment>
<keyword evidence="15" id="KW-0486">Methionine biosynthesis</keyword>
<feature type="domain" description="B12-binding N-terminal" evidence="23">
    <location>
        <begin position="578"/>
        <end position="671"/>
    </location>
</feature>
<evidence type="ECO:0000256" key="4">
    <source>
        <dbReference type="ARBA" id="ARBA00005178"/>
    </source>
</evidence>
<keyword evidence="9" id="KW-0028">Amino-acid biosynthesis</keyword>
<dbReference type="GO" id="GO:0050667">
    <property type="term" value="P:homocysteine metabolic process"/>
    <property type="evidence" value="ECO:0007669"/>
    <property type="project" value="TreeGrafter"/>
</dbReference>
<evidence type="ECO:0000256" key="3">
    <source>
        <dbReference type="ARBA" id="ARBA00001956"/>
    </source>
</evidence>
<feature type="domain" description="B12-binding" evidence="22">
    <location>
        <begin position="673"/>
        <end position="800"/>
    </location>
</feature>
<keyword evidence="14 19" id="KW-0862">Zinc</keyword>
<evidence type="ECO:0000256" key="11">
    <source>
        <dbReference type="ARBA" id="ARBA00022679"/>
    </source>
</evidence>
<comment type="cofactor">
    <cofactor evidence="2 19">
        <name>Zn(2+)</name>
        <dbReference type="ChEBI" id="CHEBI:29105"/>
    </cofactor>
</comment>
<dbReference type="InterPro" id="IPR006158">
    <property type="entry name" value="Cobalamin-bd"/>
</dbReference>
<keyword evidence="12" id="KW-0949">S-adenosyl-L-methionine</keyword>